<keyword evidence="1" id="KW-1133">Transmembrane helix</keyword>
<dbReference type="AlphaFoldDB" id="A0A5M9I2Q0"/>
<dbReference type="PANTHER" id="PTHR34989:SF1">
    <property type="entry name" value="PROTEIN HDED"/>
    <property type="match status" value="1"/>
</dbReference>
<feature type="transmembrane region" description="Helical" evidence="1">
    <location>
        <begin position="167"/>
        <end position="186"/>
    </location>
</feature>
<organism evidence="2 3">
    <name type="scientific">Mediterraneibacter catenae</name>
    <dbReference type="NCBI Taxonomy" id="2594882"/>
    <lineage>
        <taxon>Bacteria</taxon>
        <taxon>Bacillati</taxon>
        <taxon>Bacillota</taxon>
        <taxon>Clostridia</taxon>
        <taxon>Lachnospirales</taxon>
        <taxon>Lachnospiraceae</taxon>
        <taxon>Mediterraneibacter</taxon>
    </lineage>
</organism>
<dbReference type="InterPro" id="IPR052712">
    <property type="entry name" value="Acid_resist_chaperone_HdeD"/>
</dbReference>
<proteinExistence type="predicted"/>
<evidence type="ECO:0000313" key="2">
    <source>
        <dbReference type="EMBL" id="KAA8502129.1"/>
    </source>
</evidence>
<gene>
    <name evidence="2" type="ORF">FNY66_05155</name>
</gene>
<evidence type="ECO:0008006" key="4">
    <source>
        <dbReference type="Google" id="ProtNLM"/>
    </source>
</evidence>
<reference evidence="2" key="1">
    <citation type="submission" date="2019-07" db="EMBL/GenBank/DDBJ databases">
        <authorList>
            <person name="Wongkuna S."/>
            <person name="Scaria J."/>
        </authorList>
    </citation>
    <scope>NUCLEOTIDE SEQUENCE [LARGE SCALE GENOMIC DNA]</scope>
    <source>
        <strain evidence="2">SW178</strain>
    </source>
</reference>
<feature type="transmembrane region" description="Helical" evidence="1">
    <location>
        <begin position="54"/>
        <end position="76"/>
    </location>
</feature>
<dbReference type="EMBL" id="VMSO01000004">
    <property type="protein sequence ID" value="KAA8502129.1"/>
    <property type="molecule type" value="Genomic_DNA"/>
</dbReference>
<sequence>MRWFDSDFDYVQELIDRWNDRRKKIRTAYFIIAAILLIAGILTAVFPIRIFSVIQYLAAAAVIAIGIGHFIAFASMTYYFRDYILLLSGILNVLIGIMLFFMPVTLTVQVITFMLSFMLIFGGVEKLSLASRLRYFRIPHTGSLTFSGVLNIVLAVVFLLLPFVSAFALNYILAAYLIIMGAALLIEAAGMHKISM</sequence>
<name>A0A5M9I2Q0_9FIRM</name>
<dbReference type="GO" id="GO:0005886">
    <property type="term" value="C:plasma membrane"/>
    <property type="evidence" value="ECO:0007669"/>
    <property type="project" value="TreeGrafter"/>
</dbReference>
<dbReference type="Pfam" id="PF03729">
    <property type="entry name" value="DUF308"/>
    <property type="match status" value="1"/>
</dbReference>
<feature type="transmembrane region" description="Helical" evidence="1">
    <location>
        <begin position="141"/>
        <end position="161"/>
    </location>
</feature>
<feature type="transmembrane region" description="Helical" evidence="1">
    <location>
        <begin position="108"/>
        <end position="129"/>
    </location>
</feature>
<protein>
    <recommendedName>
        <fullName evidence="4">DUF308 domain-containing protein</fullName>
    </recommendedName>
</protein>
<feature type="transmembrane region" description="Helical" evidence="1">
    <location>
        <begin position="27"/>
        <end position="48"/>
    </location>
</feature>
<accession>A0A5M9I2Q0</accession>
<dbReference type="Proteomes" id="UP000322025">
    <property type="component" value="Unassembled WGS sequence"/>
</dbReference>
<evidence type="ECO:0000313" key="3">
    <source>
        <dbReference type="Proteomes" id="UP000322025"/>
    </source>
</evidence>
<dbReference type="InterPro" id="IPR005325">
    <property type="entry name" value="DUF308_memb"/>
</dbReference>
<keyword evidence="1" id="KW-0812">Transmembrane</keyword>
<comment type="caution">
    <text evidence="2">The sequence shown here is derived from an EMBL/GenBank/DDBJ whole genome shotgun (WGS) entry which is preliminary data.</text>
</comment>
<keyword evidence="1" id="KW-0472">Membrane</keyword>
<dbReference type="PANTHER" id="PTHR34989">
    <property type="entry name" value="PROTEIN HDED"/>
    <property type="match status" value="1"/>
</dbReference>
<evidence type="ECO:0000256" key="1">
    <source>
        <dbReference type="SAM" id="Phobius"/>
    </source>
</evidence>
<dbReference type="OrthoDB" id="3191997at2"/>
<feature type="transmembrane region" description="Helical" evidence="1">
    <location>
        <begin position="83"/>
        <end position="102"/>
    </location>
</feature>
<dbReference type="RefSeq" id="WP_150310480.1">
    <property type="nucleotide sequence ID" value="NZ_VMSO01000004.1"/>
</dbReference>
<keyword evidence="3" id="KW-1185">Reference proteome</keyword>